<dbReference type="InterPro" id="IPR001650">
    <property type="entry name" value="Helicase_C-like"/>
</dbReference>
<name>A0A0D7A406_9AGAR</name>
<dbReference type="PROSITE" id="PS51194">
    <property type="entry name" value="HELICASE_CTER"/>
    <property type="match status" value="1"/>
</dbReference>
<evidence type="ECO:0000256" key="2">
    <source>
        <dbReference type="ARBA" id="ARBA00012552"/>
    </source>
</evidence>
<dbReference type="CDD" id="cd18791">
    <property type="entry name" value="SF2_C_RHA"/>
    <property type="match status" value="1"/>
</dbReference>
<evidence type="ECO:0000256" key="3">
    <source>
        <dbReference type="ARBA" id="ARBA00022528"/>
    </source>
</evidence>
<dbReference type="Pfam" id="PF00271">
    <property type="entry name" value="Helicase_C"/>
    <property type="match status" value="1"/>
</dbReference>
<keyword evidence="6" id="KW-0378">Hydrolase</keyword>
<evidence type="ECO:0000256" key="10">
    <source>
        <dbReference type="ARBA" id="ARBA00022946"/>
    </source>
</evidence>
<evidence type="ECO:0000259" key="14">
    <source>
        <dbReference type="PROSITE" id="PS51194"/>
    </source>
</evidence>
<dbReference type="Pfam" id="PF04408">
    <property type="entry name" value="WHD_HA2"/>
    <property type="match status" value="1"/>
</dbReference>
<dbReference type="EC" id="3.6.4.13" evidence="2"/>
<dbReference type="FunFam" id="3.40.50.300:FF:000500">
    <property type="entry name" value="ATP-dependent RNA helicase DHX29"/>
    <property type="match status" value="1"/>
</dbReference>
<dbReference type="SMART" id="SM00847">
    <property type="entry name" value="HA2"/>
    <property type="match status" value="1"/>
</dbReference>
<sequence>MAKKKKQVKPNRGFATVSVPKKVVPADDPPEQPALDNAAVDADKLAQNASSNGHSDQRRSDSLSSEDAALQMLVDKYQERTEKEITRSRFDSAQQAIQVDRRFAMTFPTLDLDPALREQILALALKESVIEDKRPLDDSEDKALAKLGITYGVVRRLGFSDARVLECMSSISEVDLDGAFGWLYLHCSEDELVFNKAKCSEEVSEPHTPVRGGNPGKHNPRTPAGFLASSTFPLTKKLFKLDANAAIFVPSRLSSPVLGNNIAGDKSTNTLDSESSDEESPHEQYVRTKLKLDELSTVPKSNASALSQLPALRARLATIQKNYFFDAKEAELMYEARRKELLQAKLRGELPVEAKDPQPASPSLKEPVPMKPHPASSDVFDDNSDTGDDSGGMLELLEMPTTEVTPQGVTVQVRDMALPKNWSGRSPKHLLQDNVSKTDKYAAISFSIMSGSSRAKRASVSIRWASSRTSQWSMEDVACHDDSQAEQYIATVALHALSFPPSEGFSTSGASTTGNVTFFRSFPPQFRDLWNELEAKRKLEEDRINREIWGKLRSIIQSKMETGKVAGKIAKSIADAKESKLHRQVLAKDNGGPNEQLRLSLLARRESPLYQKMLVHRNALPIAAYRQTIVQALEESQVLVLSGETGCGKSTQLPTFLLEDQLSRGKRCKIYCTEPRRISAISLAQRVSRELGEPAGAVGTINSLVGYSIRLESNTSKNTRLAFVTYGIALRMLESGSGQDGQGMAFDDITHIIIDEVHERSIESDFLLIVLKQLLRHRPDLKVVLMSATVNAEKISEYFDGCPMLHVPGRTFPVEVKYLEDAIEYTGWSISPNSAYARRPHDKYFHGKTEWSEEQNVVDDDDDEEEQDNIKLEKRYSPSTAETINRLDDRQIPYDLIVRLLERICFEDTDKIAFSPAVLIFMPGMGEIRRLNDMLSEHPAFSSDDFIIYPLHSTLPSESQTAVFDIPPHGVRKIVIATNIAETGITIPDITTVIDTGKHREMRFDEKRQISRLVESHIAKSNAAQRRGRAGRVREGLCYHLFTKVRHDTKMAEHPLPEMMRLSLSDLALRIKIMKVNLGPSIEDVLSRALDPPSSINIQRAINMLVEVQALTPSEQITPMGRLLSKLPTDVHLGKFLLMATIFRCLDPALTIAAALNSKSPFVTPFGLEHEADRVRASFRLGNSDFLTLHNVFASWRRASENTGYAWKFCRVNYLSHQNLQQIEELRQQFLGYLIDTDFMQVDRQFSREFSRRDYFFQSRYSRGRATFISVPESVNVNSENIALVNAALVAGLYPKVLAVDSSNGQMRTVSSNQSVSFHPSSVSFGKRPTDLGVNYINYFTLMHSKKLYAWETGPVDDLALAILCGDSDFKLIADSVAVDRRIRFKVDPKTNVALKCLRDRVTSILAQIFGGRLLTESHVRWNDIATMVLGRMKVEGNEPETYAVLS</sequence>
<dbReference type="InterPro" id="IPR011545">
    <property type="entry name" value="DEAD/DEAH_box_helicase_dom"/>
</dbReference>
<evidence type="ECO:0000256" key="7">
    <source>
        <dbReference type="ARBA" id="ARBA00022806"/>
    </source>
</evidence>
<evidence type="ECO:0000313" key="15">
    <source>
        <dbReference type="EMBL" id="KIY45455.1"/>
    </source>
</evidence>
<dbReference type="GO" id="GO:0005524">
    <property type="term" value="F:ATP binding"/>
    <property type="evidence" value="ECO:0007669"/>
    <property type="project" value="UniProtKB-KW"/>
</dbReference>
<dbReference type="Pfam" id="PF07717">
    <property type="entry name" value="OB_NTP_bind"/>
    <property type="match status" value="1"/>
</dbReference>
<gene>
    <name evidence="15" type="ORF">FISHEDRAFT_49464</name>
</gene>
<dbReference type="SMART" id="SM00487">
    <property type="entry name" value="DEXDc"/>
    <property type="match status" value="1"/>
</dbReference>
<evidence type="ECO:0000256" key="4">
    <source>
        <dbReference type="ARBA" id="ARBA00022640"/>
    </source>
</evidence>
<dbReference type="GO" id="GO:0003723">
    <property type="term" value="F:RNA binding"/>
    <property type="evidence" value="ECO:0007669"/>
    <property type="project" value="UniProtKB-KW"/>
</dbReference>
<evidence type="ECO:0000256" key="9">
    <source>
        <dbReference type="ARBA" id="ARBA00022884"/>
    </source>
</evidence>
<evidence type="ECO:0000256" key="12">
    <source>
        <dbReference type="SAM" id="MobiDB-lite"/>
    </source>
</evidence>
<evidence type="ECO:0000256" key="8">
    <source>
        <dbReference type="ARBA" id="ARBA00022840"/>
    </source>
</evidence>
<dbReference type="GO" id="GO:0003724">
    <property type="term" value="F:RNA helicase activity"/>
    <property type="evidence" value="ECO:0007669"/>
    <property type="project" value="UniProtKB-EC"/>
</dbReference>
<dbReference type="Pfam" id="PF21010">
    <property type="entry name" value="HA2_C"/>
    <property type="match status" value="1"/>
</dbReference>
<dbReference type="InterPro" id="IPR011709">
    <property type="entry name" value="DEAD-box_helicase_OB_fold"/>
</dbReference>
<dbReference type="InterPro" id="IPR048333">
    <property type="entry name" value="HA2_WH"/>
</dbReference>
<evidence type="ECO:0000256" key="1">
    <source>
        <dbReference type="ARBA" id="ARBA00004229"/>
    </source>
</evidence>
<dbReference type="EMBL" id="KN882048">
    <property type="protein sequence ID" value="KIY45455.1"/>
    <property type="molecule type" value="Genomic_DNA"/>
</dbReference>
<dbReference type="PANTHER" id="PTHR18934:SF145">
    <property type="entry name" value="ATP-DEPENDENT RNA HELICASE DHX57-RELATED"/>
    <property type="match status" value="1"/>
</dbReference>
<reference evidence="15 16" key="1">
    <citation type="journal article" date="2015" name="Fungal Genet. Biol.">
        <title>Evolution of novel wood decay mechanisms in Agaricales revealed by the genome sequences of Fistulina hepatica and Cylindrobasidium torrendii.</title>
        <authorList>
            <person name="Floudas D."/>
            <person name="Held B.W."/>
            <person name="Riley R."/>
            <person name="Nagy L.G."/>
            <person name="Koehler G."/>
            <person name="Ransdell A.S."/>
            <person name="Younus H."/>
            <person name="Chow J."/>
            <person name="Chiniquy J."/>
            <person name="Lipzen A."/>
            <person name="Tritt A."/>
            <person name="Sun H."/>
            <person name="Haridas S."/>
            <person name="LaButti K."/>
            <person name="Ohm R.A."/>
            <person name="Kues U."/>
            <person name="Blanchette R.A."/>
            <person name="Grigoriev I.V."/>
            <person name="Minto R.E."/>
            <person name="Hibbett D.S."/>
        </authorList>
    </citation>
    <scope>NUCLEOTIDE SEQUENCE [LARGE SCALE GENOMIC DNA]</scope>
    <source>
        <strain evidence="15 16">ATCC 64428</strain>
    </source>
</reference>
<keyword evidence="3" id="KW-0150">Chloroplast</keyword>
<dbReference type="PANTHER" id="PTHR18934">
    <property type="entry name" value="ATP-DEPENDENT RNA HELICASE"/>
    <property type="match status" value="1"/>
</dbReference>
<dbReference type="FunFam" id="1.20.120.1080:FF:000002">
    <property type="entry name" value="Putative ATP-dependent RNA helicase DHX36"/>
    <property type="match status" value="1"/>
</dbReference>
<dbReference type="InterPro" id="IPR007502">
    <property type="entry name" value="Helicase-assoc_dom"/>
</dbReference>
<keyword evidence="16" id="KW-1185">Reference proteome</keyword>
<keyword evidence="7 15" id="KW-0347">Helicase</keyword>
<dbReference type="InterPro" id="IPR027417">
    <property type="entry name" value="P-loop_NTPase"/>
</dbReference>
<evidence type="ECO:0000256" key="11">
    <source>
        <dbReference type="ARBA" id="ARBA00047984"/>
    </source>
</evidence>
<keyword evidence="10" id="KW-0809">Transit peptide</keyword>
<evidence type="ECO:0000256" key="6">
    <source>
        <dbReference type="ARBA" id="ARBA00022801"/>
    </source>
</evidence>
<comment type="catalytic activity">
    <reaction evidence="11">
        <text>ATP + H2O = ADP + phosphate + H(+)</text>
        <dbReference type="Rhea" id="RHEA:13065"/>
        <dbReference type="ChEBI" id="CHEBI:15377"/>
        <dbReference type="ChEBI" id="CHEBI:15378"/>
        <dbReference type="ChEBI" id="CHEBI:30616"/>
        <dbReference type="ChEBI" id="CHEBI:43474"/>
        <dbReference type="ChEBI" id="CHEBI:456216"/>
        <dbReference type="EC" id="3.6.4.13"/>
    </reaction>
</comment>
<protein>
    <recommendedName>
        <fullName evidence="2">RNA helicase</fullName>
        <ecNumber evidence="2">3.6.4.13</ecNumber>
    </recommendedName>
</protein>
<feature type="region of interest" description="Disordered" evidence="12">
    <location>
        <begin position="1"/>
        <end position="65"/>
    </location>
</feature>
<evidence type="ECO:0000256" key="5">
    <source>
        <dbReference type="ARBA" id="ARBA00022741"/>
    </source>
</evidence>
<dbReference type="Proteomes" id="UP000054144">
    <property type="component" value="Unassembled WGS sequence"/>
</dbReference>
<dbReference type="Pfam" id="PF00270">
    <property type="entry name" value="DEAD"/>
    <property type="match status" value="1"/>
</dbReference>
<comment type="subcellular location">
    <subcellularLocation>
        <location evidence="1">Plastid</location>
        <location evidence="1">Chloroplast</location>
    </subcellularLocation>
</comment>
<evidence type="ECO:0000313" key="16">
    <source>
        <dbReference type="Proteomes" id="UP000054144"/>
    </source>
</evidence>
<feature type="region of interest" description="Disordered" evidence="12">
    <location>
        <begin position="259"/>
        <end position="284"/>
    </location>
</feature>
<feature type="compositionally biased region" description="Acidic residues" evidence="12">
    <location>
        <begin position="379"/>
        <end position="388"/>
    </location>
</feature>
<keyword evidence="5" id="KW-0547">Nucleotide-binding</keyword>
<dbReference type="OrthoDB" id="5600252at2759"/>
<dbReference type="CDD" id="cd17917">
    <property type="entry name" value="DEXHc_RHA-like"/>
    <property type="match status" value="1"/>
</dbReference>
<dbReference type="Gene3D" id="3.40.50.300">
    <property type="entry name" value="P-loop containing nucleotide triphosphate hydrolases"/>
    <property type="match status" value="2"/>
</dbReference>
<keyword evidence="4" id="KW-0934">Plastid</keyword>
<keyword evidence="9" id="KW-0694">RNA-binding</keyword>
<dbReference type="FunFam" id="3.40.50.300:FF:000819">
    <property type="entry name" value="ATP dependent RNA helicase, putative"/>
    <property type="match status" value="1"/>
</dbReference>
<feature type="domain" description="Helicase ATP-binding" evidence="13">
    <location>
        <begin position="630"/>
        <end position="808"/>
    </location>
</feature>
<feature type="domain" description="Helicase C-terminal" evidence="14">
    <location>
        <begin position="896"/>
        <end position="1075"/>
    </location>
</feature>
<dbReference type="PROSITE" id="PS51192">
    <property type="entry name" value="HELICASE_ATP_BIND_1"/>
    <property type="match status" value="1"/>
</dbReference>
<dbReference type="Gene3D" id="1.20.120.1080">
    <property type="match status" value="1"/>
</dbReference>
<feature type="region of interest" description="Disordered" evidence="12">
    <location>
        <begin position="349"/>
        <end position="390"/>
    </location>
</feature>
<evidence type="ECO:0000259" key="13">
    <source>
        <dbReference type="PROSITE" id="PS51192"/>
    </source>
</evidence>
<accession>A0A0D7A406</accession>
<dbReference type="SUPFAM" id="SSF52540">
    <property type="entry name" value="P-loop containing nucleoside triphosphate hydrolases"/>
    <property type="match status" value="1"/>
</dbReference>
<dbReference type="SMART" id="SM00490">
    <property type="entry name" value="HELICc"/>
    <property type="match status" value="1"/>
</dbReference>
<dbReference type="GO" id="GO:0016787">
    <property type="term" value="F:hydrolase activity"/>
    <property type="evidence" value="ECO:0007669"/>
    <property type="project" value="UniProtKB-KW"/>
</dbReference>
<dbReference type="InterPro" id="IPR014001">
    <property type="entry name" value="Helicase_ATP-bd"/>
</dbReference>
<proteinExistence type="predicted"/>
<keyword evidence="8" id="KW-0067">ATP-binding</keyword>
<organism evidence="15 16">
    <name type="scientific">Fistulina hepatica ATCC 64428</name>
    <dbReference type="NCBI Taxonomy" id="1128425"/>
    <lineage>
        <taxon>Eukaryota</taxon>
        <taxon>Fungi</taxon>
        <taxon>Dikarya</taxon>
        <taxon>Basidiomycota</taxon>
        <taxon>Agaricomycotina</taxon>
        <taxon>Agaricomycetes</taxon>
        <taxon>Agaricomycetidae</taxon>
        <taxon>Agaricales</taxon>
        <taxon>Fistulinaceae</taxon>
        <taxon>Fistulina</taxon>
    </lineage>
</organism>